<dbReference type="PRINTS" id="PR00237">
    <property type="entry name" value="GPCRRHODOPSN"/>
</dbReference>
<feature type="domain" description="G-protein coupled receptors family 1 profile" evidence="11">
    <location>
        <begin position="41"/>
        <end position="290"/>
    </location>
</feature>
<keyword evidence="7 10" id="KW-0472">Membrane</keyword>
<dbReference type="PROSITE" id="PS00237">
    <property type="entry name" value="G_PROTEIN_RECEP_F1_1"/>
    <property type="match status" value="1"/>
</dbReference>
<evidence type="ECO:0000256" key="10">
    <source>
        <dbReference type="RuleBase" id="RU363047"/>
    </source>
</evidence>
<evidence type="ECO:0000256" key="8">
    <source>
        <dbReference type="ARBA" id="ARBA00023224"/>
    </source>
</evidence>
<evidence type="ECO:0000256" key="2">
    <source>
        <dbReference type="ARBA" id="ARBA00022475"/>
    </source>
</evidence>
<feature type="transmembrane region" description="Helical" evidence="10">
    <location>
        <begin position="60"/>
        <end position="78"/>
    </location>
</feature>
<evidence type="ECO:0000256" key="9">
    <source>
        <dbReference type="RuleBase" id="RU000688"/>
    </source>
</evidence>
<keyword evidence="6 10" id="KW-1133">Transmembrane helix</keyword>
<sequence>MGAENITSVTDFILMGLSNNRETQILLFVVFLFMYSATIVGNLLIIILVRVDSCLHTPMYFFLTHLSGVEICFVTTTVPQMLTHLMSGNGAISFTRCAAQMYATTCLGCTECLLLSAMAYDRCLAICSPLVYAAIMSKKHQWQLTSASWAIGFFLASINVTCTISLPFCGTNHINHFFCEQPVVFKKTCVEARYTEPVIFVGCTLILVGSFSIILVSYGLILYSVFQMQSKRGRHKAFSTCASHLVVVVMFYGVLFFLYMRTGVETALDSDKHIAVFYLVVTPMLNPFIYSLRNKDVHRAVTKVLRRLDFEEKT</sequence>
<organism evidence="12 13">
    <name type="scientific">Eublepharis macularius</name>
    <name type="common">Leopard gecko</name>
    <name type="synonym">Cyrtodactylus macularius</name>
    <dbReference type="NCBI Taxonomy" id="481883"/>
    <lineage>
        <taxon>Eukaryota</taxon>
        <taxon>Metazoa</taxon>
        <taxon>Chordata</taxon>
        <taxon>Craniata</taxon>
        <taxon>Vertebrata</taxon>
        <taxon>Euteleostomi</taxon>
        <taxon>Lepidosauria</taxon>
        <taxon>Squamata</taxon>
        <taxon>Bifurcata</taxon>
        <taxon>Gekkota</taxon>
        <taxon>Eublepharidae</taxon>
        <taxon>Eublepharinae</taxon>
        <taxon>Eublepharis</taxon>
    </lineage>
</organism>
<evidence type="ECO:0000256" key="3">
    <source>
        <dbReference type="ARBA" id="ARBA00022606"/>
    </source>
</evidence>
<evidence type="ECO:0000256" key="7">
    <source>
        <dbReference type="ARBA" id="ARBA00023136"/>
    </source>
</evidence>
<dbReference type="InterPro" id="IPR000725">
    <property type="entry name" value="Olfact_rcpt"/>
</dbReference>
<dbReference type="KEGG" id="emc:129339656"/>
<feature type="transmembrane region" description="Helical" evidence="10">
    <location>
        <begin position="25"/>
        <end position="48"/>
    </location>
</feature>
<dbReference type="GO" id="GO:0005886">
    <property type="term" value="C:plasma membrane"/>
    <property type="evidence" value="ECO:0007669"/>
    <property type="project" value="UniProtKB-SubCell"/>
</dbReference>
<proteinExistence type="inferred from homology"/>
<name>A0AA97K6P1_EUBMA</name>
<feature type="transmembrane region" description="Helical" evidence="10">
    <location>
        <begin position="147"/>
        <end position="168"/>
    </location>
</feature>
<dbReference type="GeneID" id="129339656"/>
<keyword evidence="12" id="KW-1185">Reference proteome</keyword>
<dbReference type="InterPro" id="IPR017452">
    <property type="entry name" value="GPCR_Rhodpsn_7TM"/>
</dbReference>
<evidence type="ECO:0000313" key="12">
    <source>
        <dbReference type="Proteomes" id="UP001190640"/>
    </source>
</evidence>
<dbReference type="PROSITE" id="PS50262">
    <property type="entry name" value="G_PROTEIN_RECEP_F1_2"/>
    <property type="match status" value="1"/>
</dbReference>
<evidence type="ECO:0000256" key="1">
    <source>
        <dbReference type="ARBA" id="ARBA00004651"/>
    </source>
</evidence>
<feature type="transmembrane region" description="Helical" evidence="10">
    <location>
        <begin position="237"/>
        <end position="260"/>
    </location>
</feature>
<keyword evidence="3 10" id="KW-0716">Sensory transduction</keyword>
<evidence type="ECO:0000256" key="4">
    <source>
        <dbReference type="ARBA" id="ARBA00022692"/>
    </source>
</evidence>
<protein>
    <recommendedName>
        <fullName evidence="10">Olfactory receptor</fullName>
    </recommendedName>
</protein>
<reference evidence="13" key="1">
    <citation type="submission" date="2025-08" db="UniProtKB">
        <authorList>
            <consortium name="RefSeq"/>
        </authorList>
    </citation>
    <scope>IDENTIFICATION</scope>
    <source>
        <tissue evidence="13">Blood</tissue>
    </source>
</reference>
<dbReference type="InterPro" id="IPR000276">
    <property type="entry name" value="GPCR_Rhodpsn"/>
</dbReference>
<dbReference type="PRINTS" id="PR00245">
    <property type="entry name" value="OLFACTORYR"/>
</dbReference>
<dbReference type="Pfam" id="PF13853">
    <property type="entry name" value="7tm_4"/>
    <property type="match status" value="1"/>
</dbReference>
<dbReference type="FunFam" id="1.20.1070.10:FF:000001">
    <property type="entry name" value="Olfactory receptor"/>
    <property type="match status" value="1"/>
</dbReference>
<keyword evidence="4 9" id="KW-0812">Transmembrane</keyword>
<gene>
    <name evidence="13" type="primary">LOC129339656</name>
</gene>
<evidence type="ECO:0000313" key="13">
    <source>
        <dbReference type="RefSeq" id="XP_054850212.1"/>
    </source>
</evidence>
<dbReference type="GO" id="GO:0004930">
    <property type="term" value="F:G protein-coupled receptor activity"/>
    <property type="evidence" value="ECO:0007669"/>
    <property type="project" value="UniProtKB-KW"/>
</dbReference>
<dbReference type="RefSeq" id="XP_054850212.1">
    <property type="nucleotide sequence ID" value="XM_054994237.1"/>
</dbReference>
<dbReference type="Gene3D" id="1.20.1070.10">
    <property type="entry name" value="Rhodopsin 7-helix transmembrane proteins"/>
    <property type="match status" value="1"/>
</dbReference>
<keyword evidence="2 10" id="KW-1003">Cell membrane</keyword>
<comment type="subcellular location">
    <subcellularLocation>
        <location evidence="1 10">Cell membrane</location>
        <topology evidence="1 10">Multi-pass membrane protein</topology>
    </subcellularLocation>
</comment>
<keyword evidence="9" id="KW-0675">Receptor</keyword>
<keyword evidence="8 9" id="KW-0807">Transducer</keyword>
<evidence type="ECO:0000256" key="6">
    <source>
        <dbReference type="ARBA" id="ARBA00022989"/>
    </source>
</evidence>
<feature type="transmembrane region" description="Helical" evidence="10">
    <location>
        <begin position="272"/>
        <end position="290"/>
    </location>
</feature>
<keyword evidence="9" id="KW-0297">G-protein coupled receptor</keyword>
<dbReference type="Proteomes" id="UP001190640">
    <property type="component" value="Chromosome 12"/>
</dbReference>
<dbReference type="PANTHER" id="PTHR26453">
    <property type="entry name" value="OLFACTORY RECEPTOR"/>
    <property type="match status" value="1"/>
</dbReference>
<evidence type="ECO:0000256" key="5">
    <source>
        <dbReference type="ARBA" id="ARBA00022725"/>
    </source>
</evidence>
<dbReference type="SUPFAM" id="SSF81321">
    <property type="entry name" value="Family A G protein-coupled receptor-like"/>
    <property type="match status" value="1"/>
</dbReference>
<feature type="transmembrane region" description="Helical" evidence="10">
    <location>
        <begin position="198"/>
        <end position="225"/>
    </location>
</feature>
<accession>A0AA97K6P1</accession>
<dbReference type="AlphaFoldDB" id="A0AA97K6P1"/>
<dbReference type="GO" id="GO:0004984">
    <property type="term" value="F:olfactory receptor activity"/>
    <property type="evidence" value="ECO:0007669"/>
    <property type="project" value="InterPro"/>
</dbReference>
<evidence type="ECO:0000259" key="11">
    <source>
        <dbReference type="PROSITE" id="PS50262"/>
    </source>
</evidence>
<comment type="similarity">
    <text evidence="9">Belongs to the G-protein coupled receptor 1 family.</text>
</comment>
<keyword evidence="5 10" id="KW-0552">Olfaction</keyword>